<evidence type="ECO:0000256" key="2">
    <source>
        <dbReference type="ARBA" id="ARBA00023015"/>
    </source>
</evidence>
<accession>A0A7S3IKG4</accession>
<evidence type="ECO:0000256" key="5">
    <source>
        <dbReference type="ARBA" id="ARBA00023242"/>
    </source>
</evidence>
<dbReference type="InterPro" id="IPR036955">
    <property type="entry name" value="AP2/ERF_dom_sf"/>
</dbReference>
<evidence type="ECO:0000256" key="1">
    <source>
        <dbReference type="ARBA" id="ARBA00004123"/>
    </source>
</evidence>
<evidence type="ECO:0000256" key="3">
    <source>
        <dbReference type="ARBA" id="ARBA00023125"/>
    </source>
</evidence>
<evidence type="ECO:0000259" key="6">
    <source>
        <dbReference type="PROSITE" id="PS51032"/>
    </source>
</evidence>
<feature type="domain" description="AP2/ERF" evidence="6">
    <location>
        <begin position="40"/>
        <end position="100"/>
    </location>
</feature>
<dbReference type="GO" id="GO:0005634">
    <property type="term" value="C:nucleus"/>
    <property type="evidence" value="ECO:0007669"/>
    <property type="project" value="UniProtKB-SubCell"/>
</dbReference>
<dbReference type="InterPro" id="IPR016177">
    <property type="entry name" value="DNA-bd_dom_sf"/>
</dbReference>
<sequence>MFEYLKKLVRHGQTEVILRNSPKIQNSGLDTFLNVEDPKSYRGTNFRGVSRNGRCNWQILTMIDGEKLYLGTVDNIFKAAVLYDIVSVQTKGLKAKTNFDFTAAELVAILTMPNLMKFKEESNRIKRMQDSPK</sequence>
<dbReference type="InterPro" id="IPR001471">
    <property type="entry name" value="AP2/ERF_dom"/>
</dbReference>
<dbReference type="GO" id="GO:0003700">
    <property type="term" value="F:DNA-binding transcription factor activity"/>
    <property type="evidence" value="ECO:0007669"/>
    <property type="project" value="InterPro"/>
</dbReference>
<dbReference type="AlphaFoldDB" id="A0A7S3IKG4"/>
<keyword evidence="5" id="KW-0539">Nucleus</keyword>
<dbReference type="EMBL" id="HBIH01016351">
    <property type="protein sequence ID" value="CAE0326072.1"/>
    <property type="molecule type" value="Transcribed_RNA"/>
</dbReference>
<evidence type="ECO:0000256" key="4">
    <source>
        <dbReference type="ARBA" id="ARBA00023163"/>
    </source>
</evidence>
<keyword evidence="4" id="KW-0804">Transcription</keyword>
<dbReference type="Gene3D" id="3.30.730.10">
    <property type="entry name" value="AP2/ERF domain"/>
    <property type="match status" value="1"/>
</dbReference>
<comment type="subcellular location">
    <subcellularLocation>
        <location evidence="1">Nucleus</location>
    </subcellularLocation>
</comment>
<dbReference type="GO" id="GO:0003677">
    <property type="term" value="F:DNA binding"/>
    <property type="evidence" value="ECO:0007669"/>
    <property type="project" value="UniProtKB-KW"/>
</dbReference>
<name>A0A7S3IKG4_9SPIT</name>
<evidence type="ECO:0000313" key="8">
    <source>
        <dbReference type="EMBL" id="CAE0326072.1"/>
    </source>
</evidence>
<dbReference type="SUPFAM" id="SSF54171">
    <property type="entry name" value="DNA-binding domain"/>
    <property type="match status" value="1"/>
</dbReference>
<keyword evidence="3" id="KW-0238">DNA-binding</keyword>
<gene>
    <name evidence="7" type="ORF">SINC0208_LOCUS6697</name>
    <name evidence="8" type="ORF">SINC0208_LOCUS6698</name>
</gene>
<evidence type="ECO:0000313" key="7">
    <source>
        <dbReference type="EMBL" id="CAE0326071.1"/>
    </source>
</evidence>
<keyword evidence="2" id="KW-0805">Transcription regulation</keyword>
<proteinExistence type="predicted"/>
<dbReference type="PROSITE" id="PS51032">
    <property type="entry name" value="AP2_ERF"/>
    <property type="match status" value="1"/>
</dbReference>
<dbReference type="EMBL" id="HBIH01016350">
    <property type="protein sequence ID" value="CAE0326071.1"/>
    <property type="molecule type" value="Transcribed_RNA"/>
</dbReference>
<protein>
    <recommendedName>
        <fullName evidence="6">AP2/ERF domain-containing protein</fullName>
    </recommendedName>
</protein>
<reference evidence="7" key="1">
    <citation type="submission" date="2021-01" db="EMBL/GenBank/DDBJ databases">
        <authorList>
            <person name="Corre E."/>
            <person name="Pelletier E."/>
            <person name="Niang G."/>
            <person name="Scheremetjew M."/>
            <person name="Finn R."/>
            <person name="Kale V."/>
            <person name="Holt S."/>
            <person name="Cochrane G."/>
            <person name="Meng A."/>
            <person name="Brown T."/>
            <person name="Cohen L."/>
        </authorList>
    </citation>
    <scope>NUCLEOTIDE SEQUENCE</scope>
    <source>
        <strain evidence="7">S3</strain>
    </source>
</reference>
<organism evidence="7">
    <name type="scientific">Strombidium inclinatum</name>
    <dbReference type="NCBI Taxonomy" id="197538"/>
    <lineage>
        <taxon>Eukaryota</taxon>
        <taxon>Sar</taxon>
        <taxon>Alveolata</taxon>
        <taxon>Ciliophora</taxon>
        <taxon>Intramacronucleata</taxon>
        <taxon>Spirotrichea</taxon>
        <taxon>Oligotrichia</taxon>
        <taxon>Strombidiidae</taxon>
        <taxon>Strombidium</taxon>
    </lineage>
</organism>